<evidence type="ECO:0000313" key="2">
    <source>
        <dbReference type="Proteomes" id="UP000680805"/>
    </source>
</evidence>
<accession>A0A975NL98</accession>
<organism evidence="1 2">
    <name type="scientific">Bradyrhizobium sediminis</name>
    <dbReference type="NCBI Taxonomy" id="2840469"/>
    <lineage>
        <taxon>Bacteria</taxon>
        <taxon>Pseudomonadati</taxon>
        <taxon>Pseudomonadota</taxon>
        <taxon>Alphaproteobacteria</taxon>
        <taxon>Hyphomicrobiales</taxon>
        <taxon>Nitrobacteraceae</taxon>
        <taxon>Bradyrhizobium</taxon>
    </lineage>
</organism>
<dbReference type="Proteomes" id="UP000680805">
    <property type="component" value="Chromosome"/>
</dbReference>
<proteinExistence type="predicted"/>
<dbReference type="InterPro" id="IPR006311">
    <property type="entry name" value="TAT_signal"/>
</dbReference>
<protein>
    <submittedName>
        <fullName evidence="1">Uncharacterized protein</fullName>
    </submittedName>
</protein>
<gene>
    <name evidence="1" type="ORF">KMZ68_13780</name>
</gene>
<name>A0A975NL98_9BRAD</name>
<sequence>MTIERSMFPPRNATRRGFLTVIAGGAAAAATVSPQPALAFAGRPLDSSKASPALRAAVIALAESSEAVEAAKALVVADDAKIKAWVAENPRPHSRRGKKRWQRKYGDARFSIMEKSWDARMNAETDFRKKQMAVAEIQAADMDELGFIAAVAAVYDRTELATGARPIISYSVAMDFLRLNLPQEVRS</sequence>
<dbReference type="EMBL" id="CP076135">
    <property type="protein sequence ID" value="QWG16114.1"/>
    <property type="molecule type" value="Genomic_DNA"/>
</dbReference>
<dbReference type="PROSITE" id="PS51318">
    <property type="entry name" value="TAT"/>
    <property type="match status" value="1"/>
</dbReference>
<dbReference type="KEGG" id="bsei:KMZ68_13780"/>
<dbReference type="RefSeq" id="WP_215611852.1">
    <property type="nucleotide sequence ID" value="NZ_CP076135.1"/>
</dbReference>
<reference evidence="1" key="1">
    <citation type="submission" date="2021-06" db="EMBL/GenBank/DDBJ databases">
        <title>Bradyrhizobium sp. S2-11-2 Genome sequencing.</title>
        <authorList>
            <person name="Jin L."/>
        </authorList>
    </citation>
    <scope>NUCLEOTIDE SEQUENCE</scope>
    <source>
        <strain evidence="1">S2-11-2</strain>
    </source>
</reference>
<evidence type="ECO:0000313" key="1">
    <source>
        <dbReference type="EMBL" id="QWG16114.1"/>
    </source>
</evidence>
<dbReference type="AlphaFoldDB" id="A0A975NL98"/>